<gene>
    <name evidence="6" type="ORF">A2Z67_05355</name>
</gene>
<evidence type="ECO:0000256" key="2">
    <source>
        <dbReference type="ARBA" id="ARBA00022692"/>
    </source>
</evidence>
<comment type="caution">
    <text evidence="6">The sequence shown here is derived from an EMBL/GenBank/DDBJ whole genome shotgun (WGS) entry which is preliminary data.</text>
</comment>
<dbReference type="AlphaFoldDB" id="A0A1F7WYX0"/>
<feature type="transmembrane region" description="Helical" evidence="5">
    <location>
        <begin position="163"/>
        <end position="185"/>
    </location>
</feature>
<dbReference type="GO" id="GO:0046873">
    <property type="term" value="F:metal ion transmembrane transporter activity"/>
    <property type="evidence" value="ECO:0007669"/>
    <property type="project" value="InterPro"/>
</dbReference>
<evidence type="ECO:0000256" key="4">
    <source>
        <dbReference type="ARBA" id="ARBA00023136"/>
    </source>
</evidence>
<feature type="transmembrane region" description="Helical" evidence="5">
    <location>
        <begin position="6"/>
        <end position="27"/>
    </location>
</feature>
<protein>
    <recommendedName>
        <fullName evidence="8">ZIP zinc transporter</fullName>
    </recommendedName>
</protein>
<dbReference type="InterPro" id="IPR003689">
    <property type="entry name" value="ZIP"/>
</dbReference>
<proteinExistence type="predicted"/>
<feature type="transmembrane region" description="Helical" evidence="5">
    <location>
        <begin position="66"/>
        <end position="86"/>
    </location>
</feature>
<dbReference type="EMBL" id="MGFQ01000058">
    <property type="protein sequence ID" value="OGM08034.1"/>
    <property type="molecule type" value="Genomic_DNA"/>
</dbReference>
<dbReference type="Pfam" id="PF02535">
    <property type="entry name" value="Zip"/>
    <property type="match status" value="1"/>
</dbReference>
<keyword evidence="3 5" id="KW-1133">Transmembrane helix</keyword>
<evidence type="ECO:0000256" key="3">
    <source>
        <dbReference type="ARBA" id="ARBA00022989"/>
    </source>
</evidence>
<comment type="subcellular location">
    <subcellularLocation>
        <location evidence="1">Membrane</location>
        <topology evidence="1">Multi-pass membrane protein</topology>
    </subcellularLocation>
</comment>
<accession>A0A1F7WYX0</accession>
<keyword evidence="4 5" id="KW-0472">Membrane</keyword>
<feature type="transmembrane region" description="Helical" evidence="5">
    <location>
        <begin position="191"/>
        <end position="213"/>
    </location>
</feature>
<feature type="transmembrane region" description="Helical" evidence="5">
    <location>
        <begin position="225"/>
        <end position="245"/>
    </location>
</feature>
<evidence type="ECO:0000256" key="1">
    <source>
        <dbReference type="ARBA" id="ARBA00004141"/>
    </source>
</evidence>
<sequence>MTGNLYIFLLAFLGSIAGLLGGMIVLVKEDLAKKYSIYLISFAAGVMLTVTFLDLLPAAVEKGGESVFVLILVGLVGFFLAEDFLIHYHHHETHEHSLKSAVPLIVISDTLHNFIDGIIICVSFVASPPLGFVVALSTFFHEIPQEIGDYSVLLSTGMSKVKIFIINILSASTTFLGVIGTLLLMEKSQNFIGPLLGVASGMFLYIASADILPELVKESRVKGKLGVAGSFLLGILVMFMLIKLMPE</sequence>
<evidence type="ECO:0000256" key="5">
    <source>
        <dbReference type="SAM" id="Phobius"/>
    </source>
</evidence>
<organism evidence="6 7">
    <name type="scientific">Candidatus Woesebacteria bacterium RBG_13_36_22</name>
    <dbReference type="NCBI Taxonomy" id="1802478"/>
    <lineage>
        <taxon>Bacteria</taxon>
        <taxon>Candidatus Woeseibacteriota</taxon>
    </lineage>
</organism>
<feature type="transmembrane region" description="Helical" evidence="5">
    <location>
        <begin position="39"/>
        <end position="60"/>
    </location>
</feature>
<dbReference type="PANTHER" id="PTHR16950">
    <property type="entry name" value="ZINC TRANSPORTER SLC39A7 HISTIDINE-RICH MEMBRANE PROTEIN KE4"/>
    <property type="match status" value="1"/>
</dbReference>
<reference evidence="6 7" key="1">
    <citation type="journal article" date="2016" name="Nat. Commun.">
        <title>Thousands of microbial genomes shed light on interconnected biogeochemical processes in an aquifer system.</title>
        <authorList>
            <person name="Anantharaman K."/>
            <person name="Brown C.T."/>
            <person name="Hug L.A."/>
            <person name="Sharon I."/>
            <person name="Castelle C.J."/>
            <person name="Probst A.J."/>
            <person name="Thomas B.C."/>
            <person name="Singh A."/>
            <person name="Wilkins M.J."/>
            <person name="Karaoz U."/>
            <person name="Brodie E.L."/>
            <person name="Williams K.H."/>
            <person name="Hubbard S.S."/>
            <person name="Banfield J.F."/>
        </authorList>
    </citation>
    <scope>NUCLEOTIDE SEQUENCE [LARGE SCALE GENOMIC DNA]</scope>
</reference>
<evidence type="ECO:0008006" key="8">
    <source>
        <dbReference type="Google" id="ProtNLM"/>
    </source>
</evidence>
<evidence type="ECO:0000313" key="7">
    <source>
        <dbReference type="Proteomes" id="UP000176939"/>
    </source>
</evidence>
<dbReference type="GO" id="GO:0016020">
    <property type="term" value="C:membrane"/>
    <property type="evidence" value="ECO:0007669"/>
    <property type="project" value="UniProtKB-SubCell"/>
</dbReference>
<dbReference type="Proteomes" id="UP000176939">
    <property type="component" value="Unassembled WGS sequence"/>
</dbReference>
<name>A0A1F7WYX0_9BACT</name>
<keyword evidence="2 5" id="KW-0812">Transmembrane</keyword>
<evidence type="ECO:0000313" key="6">
    <source>
        <dbReference type="EMBL" id="OGM08034.1"/>
    </source>
</evidence>
<dbReference type="PANTHER" id="PTHR16950:SF16">
    <property type="entry name" value="ZINC TRANSPORTER ZIP13"/>
    <property type="match status" value="1"/>
</dbReference>